<dbReference type="EMBL" id="LR743589">
    <property type="protein sequence ID" value="CAA2615687.1"/>
    <property type="molecule type" value="Genomic_DNA"/>
</dbReference>
<dbReference type="InterPro" id="IPR036397">
    <property type="entry name" value="RNaseH_sf"/>
</dbReference>
<dbReference type="Gene3D" id="3.30.420.10">
    <property type="entry name" value="Ribonuclease H-like superfamily/Ribonuclease H"/>
    <property type="match status" value="1"/>
</dbReference>
<reference evidence="2 3" key="1">
    <citation type="submission" date="2019-12" db="EMBL/GenBank/DDBJ databases">
        <authorList>
            <person name="Scholz U."/>
            <person name="Mascher M."/>
            <person name="Fiebig A."/>
        </authorList>
    </citation>
    <scope>NUCLEOTIDE SEQUENCE</scope>
</reference>
<dbReference type="SUPFAM" id="SSF53098">
    <property type="entry name" value="Ribonuclease H-like"/>
    <property type="match status" value="1"/>
</dbReference>
<organism evidence="2">
    <name type="scientific">Spirodela intermedia</name>
    <name type="common">Intermediate duckweed</name>
    <dbReference type="NCBI Taxonomy" id="51605"/>
    <lineage>
        <taxon>Eukaryota</taxon>
        <taxon>Viridiplantae</taxon>
        <taxon>Streptophyta</taxon>
        <taxon>Embryophyta</taxon>
        <taxon>Tracheophyta</taxon>
        <taxon>Spermatophyta</taxon>
        <taxon>Magnoliopsida</taxon>
        <taxon>Liliopsida</taxon>
        <taxon>Araceae</taxon>
        <taxon>Lemnoideae</taxon>
        <taxon>Spirodela</taxon>
    </lineage>
</organism>
<dbReference type="GO" id="GO:0003676">
    <property type="term" value="F:nucleic acid binding"/>
    <property type="evidence" value="ECO:0007669"/>
    <property type="project" value="InterPro"/>
</dbReference>
<dbReference type="Proteomes" id="UP001189122">
    <property type="component" value="Unassembled WGS sequence"/>
</dbReference>
<dbReference type="InterPro" id="IPR037056">
    <property type="entry name" value="RNase_H1_N_sf"/>
</dbReference>
<dbReference type="FunFam" id="3.30.420.10:FF:000076">
    <property type="entry name" value="RBR-type E3 ubiquitin transferase"/>
    <property type="match status" value="1"/>
</dbReference>
<keyword evidence="3" id="KW-1185">Reference proteome</keyword>
<evidence type="ECO:0000259" key="1">
    <source>
        <dbReference type="PROSITE" id="PS50879"/>
    </source>
</evidence>
<dbReference type="PANTHER" id="PTHR46387">
    <property type="entry name" value="POLYNUCLEOTIDYL TRANSFERASE, RIBONUCLEASE H-LIKE SUPERFAMILY PROTEIN"/>
    <property type="match status" value="1"/>
</dbReference>
<dbReference type="AlphaFoldDB" id="A0A7I8IC80"/>
<dbReference type="InterPro" id="IPR012337">
    <property type="entry name" value="RNaseH-like_sf"/>
</dbReference>
<evidence type="ECO:0000313" key="2">
    <source>
        <dbReference type="EMBL" id="CAA2615687.1"/>
    </source>
</evidence>
<name>A0A7I8IC80_SPIIN</name>
<dbReference type="EMBL" id="CACRZD030000002">
    <property type="protein sequence ID" value="CAA6655397.1"/>
    <property type="molecule type" value="Genomic_DNA"/>
</dbReference>
<dbReference type="InterPro" id="IPR002156">
    <property type="entry name" value="RNaseH_domain"/>
</dbReference>
<sequence>MEESNAFYVVRKGDIVGVYKNFSDCQDQLSTSVSDPAVSIYKGYSLHKETEEYLANHGFKNAAYSISSVDLKEDLFGTLVPCPVKDKIRLQATDTSKKRVRLIEPIKEQSLCSSSVSCIIEFDGASKGNPGKAGAGAILRSEDGTVVARLREGLGVVTNNVAEYRAIILGMKYALQKGFKRVRVVGDSQLVCNQVQDRWQTKHPNLMNLCKEAKELKSKFDSCEICHVERELNSDADKEANFAVHLSIIFSGSTDACQDDDQKILISGGEVYDSGAAAY</sequence>
<dbReference type="Pfam" id="PF13456">
    <property type="entry name" value="RVT_3"/>
    <property type="match status" value="1"/>
</dbReference>
<dbReference type="GO" id="GO:0004523">
    <property type="term" value="F:RNA-DNA hybrid ribonuclease activity"/>
    <property type="evidence" value="ECO:0007669"/>
    <property type="project" value="InterPro"/>
</dbReference>
<dbReference type="SUPFAM" id="SSF55658">
    <property type="entry name" value="L9 N-domain-like"/>
    <property type="match status" value="1"/>
</dbReference>
<gene>
    <name evidence="2" type="ORF">SI7747_02001937</name>
</gene>
<dbReference type="PROSITE" id="PS50879">
    <property type="entry name" value="RNASE_H_1"/>
    <property type="match status" value="1"/>
</dbReference>
<dbReference type="InterPro" id="IPR011320">
    <property type="entry name" value="RNase_H1_N"/>
</dbReference>
<accession>A0A7I8IC80</accession>
<dbReference type="Gene3D" id="3.40.970.10">
    <property type="entry name" value="Ribonuclease H1, N-terminal domain"/>
    <property type="match status" value="1"/>
</dbReference>
<protein>
    <recommendedName>
        <fullName evidence="1">RNase H type-1 domain-containing protein</fullName>
    </recommendedName>
</protein>
<evidence type="ECO:0000313" key="3">
    <source>
        <dbReference type="Proteomes" id="UP001189122"/>
    </source>
</evidence>
<feature type="domain" description="RNase H type-1" evidence="1">
    <location>
        <begin position="114"/>
        <end position="245"/>
    </location>
</feature>
<dbReference type="PANTHER" id="PTHR46387:SF2">
    <property type="entry name" value="RIBONUCLEASE HI"/>
    <property type="match status" value="1"/>
</dbReference>
<dbReference type="InterPro" id="IPR009027">
    <property type="entry name" value="Ribosomal_bL9/RNase_H1_N"/>
</dbReference>
<dbReference type="CDD" id="cd09279">
    <property type="entry name" value="RNase_HI_like"/>
    <property type="match status" value="1"/>
</dbReference>
<dbReference type="Pfam" id="PF01693">
    <property type="entry name" value="Cauli_VI"/>
    <property type="match status" value="1"/>
</dbReference>
<proteinExistence type="predicted"/>